<sequence length="369" mass="38537">MKKKLFGAMALATVAGLVLAGCGTGREDTSGDGDGTDGGAGFDADARIGVALPDKTSENWVLAGDLFVNGLEEAGFTPDVQYAGSANAVQDQQSQIEAMIQNGAQVIVIGAADTGQLATQLQAAKDAGILVISYDRLIQGTENLDYYIAFDNYRVGELQGQALLDGMADRFPDADTYNIELFSGSPDDSNAPVFFEGAMSVLQPKIDDGTLNVVSGQSELAATATQGWLAENAQERMDNLITANYRGGTELHGVLSPNDTLARAILASTSDAGLDTPVVTGQDSEVESVKSIMEGVQYSTISKDTRILVADTIDLISTLQAGETPEGAEGMDNGSADIPSILLDPVIVTQENAAEVYADDPKLGPLTEQ</sequence>
<accession>A0A1R4GGA2</accession>
<dbReference type="CDD" id="cd19994">
    <property type="entry name" value="PBP1_ChvE"/>
    <property type="match status" value="1"/>
</dbReference>
<dbReference type="InterPro" id="IPR028082">
    <property type="entry name" value="Peripla_BP_I"/>
</dbReference>
<name>A0A1R4GGA2_9MICO</name>
<dbReference type="PANTHER" id="PTHR30036">
    <property type="entry name" value="D-XYLOSE-BINDING PERIPLASMIC PROTEIN"/>
    <property type="match status" value="1"/>
</dbReference>
<comment type="subcellular location">
    <subcellularLocation>
        <location evidence="1">Cell envelope</location>
    </subcellularLocation>
</comment>
<protein>
    <submittedName>
        <fullName evidence="5">Sugar ABC transporter substrate-binding protein</fullName>
    </submittedName>
</protein>
<dbReference type="AlphaFoldDB" id="A0A1R4GGA2"/>
<evidence type="ECO:0000313" key="5">
    <source>
        <dbReference type="EMBL" id="SJM67267.1"/>
    </source>
</evidence>
<evidence type="ECO:0000256" key="3">
    <source>
        <dbReference type="SAM" id="SignalP"/>
    </source>
</evidence>
<reference evidence="5 6" key="1">
    <citation type="submission" date="2017-02" db="EMBL/GenBank/DDBJ databases">
        <authorList>
            <person name="Peterson S.W."/>
        </authorList>
    </citation>
    <scope>NUCLEOTIDE SEQUENCE [LARGE SCALE GENOMIC DNA]</scope>
    <source>
        <strain evidence="5 6">LMG 22410</strain>
    </source>
</reference>
<dbReference type="EMBL" id="FUHU01000044">
    <property type="protein sequence ID" value="SJM67267.1"/>
    <property type="molecule type" value="Genomic_DNA"/>
</dbReference>
<feature type="domain" description="Periplasmic binding protein" evidence="4">
    <location>
        <begin position="48"/>
        <end position="323"/>
    </location>
</feature>
<evidence type="ECO:0000256" key="1">
    <source>
        <dbReference type="ARBA" id="ARBA00004196"/>
    </source>
</evidence>
<dbReference type="OrthoDB" id="9773673at2"/>
<proteinExistence type="predicted"/>
<dbReference type="GO" id="GO:0030246">
    <property type="term" value="F:carbohydrate binding"/>
    <property type="evidence" value="ECO:0007669"/>
    <property type="project" value="TreeGrafter"/>
</dbReference>
<evidence type="ECO:0000259" key="4">
    <source>
        <dbReference type="Pfam" id="PF13407"/>
    </source>
</evidence>
<dbReference type="InterPro" id="IPR025997">
    <property type="entry name" value="SBP_2_dom"/>
</dbReference>
<feature type="signal peptide" evidence="3">
    <location>
        <begin position="1"/>
        <end position="20"/>
    </location>
</feature>
<dbReference type="GO" id="GO:0030288">
    <property type="term" value="C:outer membrane-bounded periplasmic space"/>
    <property type="evidence" value="ECO:0007669"/>
    <property type="project" value="TreeGrafter"/>
</dbReference>
<keyword evidence="6" id="KW-1185">Reference proteome</keyword>
<gene>
    <name evidence="5" type="ORF">CZ674_11800</name>
</gene>
<organism evidence="5 6">
    <name type="scientific">Agrococcus casei LMG 22410</name>
    <dbReference type="NCBI Taxonomy" id="1255656"/>
    <lineage>
        <taxon>Bacteria</taxon>
        <taxon>Bacillati</taxon>
        <taxon>Actinomycetota</taxon>
        <taxon>Actinomycetes</taxon>
        <taxon>Micrococcales</taxon>
        <taxon>Microbacteriaceae</taxon>
        <taxon>Agrococcus</taxon>
    </lineage>
</organism>
<dbReference type="Gene3D" id="3.40.50.2300">
    <property type="match status" value="2"/>
</dbReference>
<dbReference type="Proteomes" id="UP000195787">
    <property type="component" value="Unassembled WGS sequence"/>
</dbReference>
<dbReference type="PANTHER" id="PTHR30036:SF1">
    <property type="entry name" value="D-XYLOSE-BINDING PERIPLASMIC PROTEIN"/>
    <property type="match status" value="1"/>
</dbReference>
<dbReference type="PROSITE" id="PS51257">
    <property type="entry name" value="PROKAR_LIPOPROTEIN"/>
    <property type="match status" value="1"/>
</dbReference>
<feature type="chain" id="PRO_5039123276" evidence="3">
    <location>
        <begin position="21"/>
        <end position="369"/>
    </location>
</feature>
<dbReference type="SUPFAM" id="SSF53822">
    <property type="entry name" value="Periplasmic binding protein-like I"/>
    <property type="match status" value="1"/>
</dbReference>
<dbReference type="GeneID" id="303173890"/>
<dbReference type="InterPro" id="IPR050555">
    <property type="entry name" value="Bact_Solute-Bind_Prot2"/>
</dbReference>
<dbReference type="RefSeq" id="WP_086992746.1">
    <property type="nucleotide sequence ID" value="NZ_FUHU01000044.1"/>
</dbReference>
<evidence type="ECO:0000256" key="2">
    <source>
        <dbReference type="ARBA" id="ARBA00022729"/>
    </source>
</evidence>
<evidence type="ECO:0000313" key="6">
    <source>
        <dbReference type="Proteomes" id="UP000195787"/>
    </source>
</evidence>
<dbReference type="Pfam" id="PF13407">
    <property type="entry name" value="Peripla_BP_4"/>
    <property type="match status" value="1"/>
</dbReference>
<keyword evidence="2 3" id="KW-0732">Signal</keyword>